<reference evidence="2" key="1">
    <citation type="submission" date="2021-02" db="EMBL/GenBank/DDBJ databases">
        <authorList>
            <person name="Nowell W R."/>
        </authorList>
    </citation>
    <scope>NUCLEOTIDE SEQUENCE</scope>
</reference>
<organism evidence="2 3">
    <name type="scientific">Adineta steineri</name>
    <dbReference type="NCBI Taxonomy" id="433720"/>
    <lineage>
        <taxon>Eukaryota</taxon>
        <taxon>Metazoa</taxon>
        <taxon>Spiralia</taxon>
        <taxon>Gnathifera</taxon>
        <taxon>Rotifera</taxon>
        <taxon>Eurotatoria</taxon>
        <taxon>Bdelloidea</taxon>
        <taxon>Adinetida</taxon>
        <taxon>Adinetidae</taxon>
        <taxon>Adineta</taxon>
    </lineage>
</organism>
<protein>
    <submittedName>
        <fullName evidence="2">Uncharacterized protein</fullName>
    </submittedName>
</protein>
<dbReference type="Gene3D" id="2.60.120.260">
    <property type="entry name" value="Galactose-binding domain-like"/>
    <property type="match status" value="1"/>
</dbReference>
<keyword evidence="1" id="KW-0732">Signal</keyword>
<gene>
    <name evidence="2" type="ORF">IZO911_LOCUS12519</name>
</gene>
<dbReference type="Proteomes" id="UP000663860">
    <property type="component" value="Unassembled WGS sequence"/>
</dbReference>
<dbReference type="EMBL" id="CAJNOE010000097">
    <property type="protein sequence ID" value="CAF0906105.1"/>
    <property type="molecule type" value="Genomic_DNA"/>
</dbReference>
<feature type="signal peptide" evidence="1">
    <location>
        <begin position="1"/>
        <end position="19"/>
    </location>
</feature>
<evidence type="ECO:0000313" key="2">
    <source>
        <dbReference type="EMBL" id="CAF0906105.1"/>
    </source>
</evidence>
<accession>A0A813ZWA0</accession>
<evidence type="ECO:0000256" key="1">
    <source>
        <dbReference type="SAM" id="SignalP"/>
    </source>
</evidence>
<comment type="caution">
    <text evidence="2">The sequence shown here is derived from an EMBL/GenBank/DDBJ whole genome shotgun (WGS) entry which is preliminary data.</text>
</comment>
<evidence type="ECO:0000313" key="3">
    <source>
        <dbReference type="Proteomes" id="UP000663860"/>
    </source>
</evidence>
<proteinExistence type="predicted"/>
<dbReference type="AlphaFoldDB" id="A0A813ZWA0"/>
<name>A0A813ZWA0_9BILA</name>
<feature type="chain" id="PRO_5032622706" evidence="1">
    <location>
        <begin position="20"/>
        <end position="312"/>
    </location>
</feature>
<sequence length="312" mass="34166">MQRIMFLASLVFFINNCLCQKGFPKQFQTILNITTLSPSMPATEGVQYLLYDYTNLRARIDAKGWRSKHNETYVIQYKPEGAEADSVSFPKQFQTILNITTLSPSVPATEGVQYLLYDYTNLRARIDAKGWRSKHNETYVIEYKPEGAEADSVTTSCASSSGLGSLFSMSNAMSWTQFSFNYTATNLISTLTFTIHGGPAGELCYLDDVSFVSRNASSIQLLQNPSFENSTAVPSGWVTWCASSCSSIGDGGNIISSGCHSDSGNTCYSGRCNGGYDFLGQSVATTIGNNYIISFWLMKTGGPAGMFYADIN</sequence>